<feature type="region of interest" description="Disordered" evidence="1">
    <location>
        <begin position="78"/>
        <end position="103"/>
    </location>
</feature>
<dbReference type="EMBL" id="LVVM01006301">
    <property type="protein sequence ID" value="OJA08441.1"/>
    <property type="molecule type" value="Genomic_DNA"/>
</dbReference>
<feature type="compositionally biased region" description="Polar residues" evidence="1">
    <location>
        <begin position="90"/>
        <end position="99"/>
    </location>
</feature>
<keyword evidence="3" id="KW-1185">Reference proteome</keyword>
<dbReference type="Proteomes" id="UP000183567">
    <property type="component" value="Unassembled WGS sequence"/>
</dbReference>
<accession>A0A1J8Q407</accession>
<gene>
    <name evidence="2" type="ORF">AZE42_06544</name>
</gene>
<sequence length="182" mass="20565">MAMLIQARYIKKDCYKRRSAKQKPQLAGLRSRKTVEKQNAPPAKSCIGRERLQSSKRKRSSRKDLATVSLQQELKSLQASSAEDAAGVQNAKSDASWPSPNEDAVEAKLDAVVPRLTLEDVKKLRGPEIDLQIRWHRRFDTAVSAANTPPTKQKKVEVLMEAIRQFLRSESKTRARLLHHPS</sequence>
<organism evidence="2 3">
    <name type="scientific">Rhizopogon vesiculosus</name>
    <dbReference type="NCBI Taxonomy" id="180088"/>
    <lineage>
        <taxon>Eukaryota</taxon>
        <taxon>Fungi</taxon>
        <taxon>Dikarya</taxon>
        <taxon>Basidiomycota</taxon>
        <taxon>Agaricomycotina</taxon>
        <taxon>Agaricomycetes</taxon>
        <taxon>Agaricomycetidae</taxon>
        <taxon>Boletales</taxon>
        <taxon>Suillineae</taxon>
        <taxon>Rhizopogonaceae</taxon>
        <taxon>Rhizopogon</taxon>
    </lineage>
</organism>
<proteinExistence type="predicted"/>
<dbReference type="AlphaFoldDB" id="A0A1J8Q407"/>
<evidence type="ECO:0000256" key="1">
    <source>
        <dbReference type="SAM" id="MobiDB-lite"/>
    </source>
</evidence>
<protein>
    <submittedName>
        <fullName evidence="2">Uncharacterized protein</fullName>
    </submittedName>
</protein>
<dbReference type="STRING" id="180088.A0A1J8Q407"/>
<feature type="region of interest" description="Disordered" evidence="1">
    <location>
        <begin position="16"/>
        <end position="65"/>
    </location>
</feature>
<name>A0A1J8Q407_9AGAM</name>
<reference evidence="2 3" key="1">
    <citation type="submission" date="2016-03" db="EMBL/GenBank/DDBJ databases">
        <title>Comparative genomics of the ectomycorrhizal sister species Rhizopogon vinicolor and Rhizopogon vesiculosus (Basidiomycota: Boletales) reveals a divergence of the mating type B locus.</title>
        <authorList>
            <person name="Mujic A.B."/>
            <person name="Kuo A."/>
            <person name="Tritt A."/>
            <person name="Lipzen A."/>
            <person name="Chen C."/>
            <person name="Johnson J."/>
            <person name="Sharma A."/>
            <person name="Barry K."/>
            <person name="Grigoriev I.V."/>
            <person name="Spatafora J.W."/>
        </authorList>
    </citation>
    <scope>NUCLEOTIDE SEQUENCE [LARGE SCALE GENOMIC DNA]</scope>
    <source>
        <strain evidence="2 3">AM-OR11-056</strain>
    </source>
</reference>
<evidence type="ECO:0000313" key="2">
    <source>
        <dbReference type="EMBL" id="OJA08441.1"/>
    </source>
</evidence>
<dbReference type="OrthoDB" id="2674494at2759"/>
<comment type="caution">
    <text evidence="2">The sequence shown here is derived from an EMBL/GenBank/DDBJ whole genome shotgun (WGS) entry which is preliminary data.</text>
</comment>
<evidence type="ECO:0000313" key="3">
    <source>
        <dbReference type="Proteomes" id="UP000183567"/>
    </source>
</evidence>